<name>A0A4S9Y3N9_AURPU</name>
<dbReference type="Proteomes" id="UP000304947">
    <property type="component" value="Unassembled WGS sequence"/>
</dbReference>
<dbReference type="AlphaFoldDB" id="A0A4S9Y3N9"/>
<dbReference type="EMBL" id="QZBU01006357">
    <property type="protein sequence ID" value="THZ86427.1"/>
    <property type="molecule type" value="Genomic_DNA"/>
</dbReference>
<gene>
    <name evidence="1" type="ORF">D6C83_09455</name>
</gene>
<reference evidence="1 2" key="1">
    <citation type="submission" date="2018-10" db="EMBL/GenBank/DDBJ databases">
        <title>Fifty Aureobasidium pullulans genomes reveal a recombining polyextremotolerant generalist.</title>
        <authorList>
            <person name="Gostincar C."/>
            <person name="Turk M."/>
            <person name="Zajc J."/>
            <person name="Gunde-Cimerman N."/>
        </authorList>
    </citation>
    <scope>NUCLEOTIDE SEQUENCE [LARGE SCALE GENOMIC DNA]</scope>
    <source>
        <strain evidence="1 2">EXF-3380</strain>
    </source>
</reference>
<sequence>MLHQITEHLFTSQSCPIGNQHNPCAQKHYRLFPRPTGYLTNDICYQGRYKQCSKLTLTVGCSSSLYNTHMLHSQMLGFDPFPTISL</sequence>
<accession>A0A4S9Y3N9</accession>
<comment type="caution">
    <text evidence="1">The sequence shown here is derived from an EMBL/GenBank/DDBJ whole genome shotgun (WGS) entry which is preliminary data.</text>
</comment>
<proteinExistence type="predicted"/>
<organism evidence="1 2">
    <name type="scientific">Aureobasidium pullulans</name>
    <name type="common">Black yeast</name>
    <name type="synonym">Pullularia pullulans</name>
    <dbReference type="NCBI Taxonomy" id="5580"/>
    <lineage>
        <taxon>Eukaryota</taxon>
        <taxon>Fungi</taxon>
        <taxon>Dikarya</taxon>
        <taxon>Ascomycota</taxon>
        <taxon>Pezizomycotina</taxon>
        <taxon>Dothideomycetes</taxon>
        <taxon>Dothideomycetidae</taxon>
        <taxon>Dothideales</taxon>
        <taxon>Saccotheciaceae</taxon>
        <taxon>Aureobasidium</taxon>
    </lineage>
</organism>
<protein>
    <submittedName>
        <fullName evidence="1">Uncharacterized protein</fullName>
    </submittedName>
</protein>
<evidence type="ECO:0000313" key="2">
    <source>
        <dbReference type="Proteomes" id="UP000304947"/>
    </source>
</evidence>
<evidence type="ECO:0000313" key="1">
    <source>
        <dbReference type="EMBL" id="THZ86427.1"/>
    </source>
</evidence>